<keyword evidence="11" id="KW-0067">ATP-binding</keyword>
<dbReference type="EMBL" id="CP058909">
    <property type="protein sequence ID" value="QLH84806.1"/>
    <property type="molecule type" value="Genomic_DNA"/>
</dbReference>
<comment type="similarity">
    <text evidence="1">Belongs to the N(4)/N(6)-methyltransferase family. N(4) subfamily.</text>
</comment>
<evidence type="ECO:0000256" key="8">
    <source>
        <dbReference type="ARBA" id="ARBA00049120"/>
    </source>
</evidence>
<dbReference type="SUPFAM" id="SSF55874">
    <property type="entry name" value="ATPase domain of HSP90 chaperone/DNA topoisomerase II/histidine kinase"/>
    <property type="match status" value="1"/>
</dbReference>
<dbReference type="GO" id="GO:0032259">
    <property type="term" value="P:methylation"/>
    <property type="evidence" value="ECO:0007669"/>
    <property type="project" value="UniProtKB-KW"/>
</dbReference>
<feature type="compositionally biased region" description="Polar residues" evidence="9">
    <location>
        <begin position="156"/>
        <end position="166"/>
    </location>
</feature>
<dbReference type="InterPro" id="IPR036890">
    <property type="entry name" value="HATPase_C_sf"/>
</dbReference>
<evidence type="ECO:0000256" key="4">
    <source>
        <dbReference type="ARBA" id="ARBA00022679"/>
    </source>
</evidence>
<proteinExistence type="inferred from homology"/>
<dbReference type="InterPro" id="IPR002941">
    <property type="entry name" value="DNA_methylase_N4/N6"/>
</dbReference>
<dbReference type="Gene3D" id="3.40.50.150">
    <property type="entry name" value="Vaccinia Virus protein VP39"/>
    <property type="match status" value="1"/>
</dbReference>
<evidence type="ECO:0000256" key="1">
    <source>
        <dbReference type="ARBA" id="ARBA00010203"/>
    </source>
</evidence>
<dbReference type="GeneID" id="56086055"/>
<keyword evidence="3" id="KW-0489">Methyltransferase</keyword>
<dbReference type="InterPro" id="IPR029063">
    <property type="entry name" value="SAM-dependent_MTases_sf"/>
</dbReference>
<dbReference type="Gene3D" id="3.30.565.10">
    <property type="entry name" value="Histidine kinase-like ATPase, C-terminal domain"/>
    <property type="match status" value="1"/>
</dbReference>
<evidence type="ECO:0000256" key="3">
    <source>
        <dbReference type="ARBA" id="ARBA00022603"/>
    </source>
</evidence>
<evidence type="ECO:0000256" key="5">
    <source>
        <dbReference type="ARBA" id="ARBA00022691"/>
    </source>
</evidence>
<keyword evidence="11" id="KW-0547">Nucleotide-binding</keyword>
<dbReference type="GO" id="GO:0005524">
    <property type="term" value="F:ATP binding"/>
    <property type="evidence" value="ECO:0007669"/>
    <property type="project" value="UniProtKB-KW"/>
</dbReference>
<dbReference type="Proteomes" id="UP000509346">
    <property type="component" value="Chromosome"/>
</dbReference>
<dbReference type="SUPFAM" id="SSF53335">
    <property type="entry name" value="S-adenosyl-L-methionine-dependent methyltransferases"/>
    <property type="match status" value="1"/>
</dbReference>
<evidence type="ECO:0000313" key="12">
    <source>
        <dbReference type="Proteomes" id="UP000509346"/>
    </source>
</evidence>
<dbReference type="InterPro" id="IPR017985">
    <property type="entry name" value="MeTrfase_CN4_CS"/>
</dbReference>
<evidence type="ECO:0000259" key="10">
    <source>
        <dbReference type="Pfam" id="PF01555"/>
    </source>
</evidence>
<keyword evidence="12" id="KW-1185">Reference proteome</keyword>
<dbReference type="GO" id="GO:0015667">
    <property type="term" value="F:site-specific DNA-methyltransferase (cytosine-N4-specific) activity"/>
    <property type="evidence" value="ECO:0007669"/>
    <property type="project" value="UniProtKB-EC"/>
</dbReference>
<evidence type="ECO:0000256" key="9">
    <source>
        <dbReference type="SAM" id="MobiDB-lite"/>
    </source>
</evidence>
<reference evidence="11 12" key="1">
    <citation type="submission" date="2020-07" db="EMBL/GenBank/DDBJ databases">
        <title>Halosimplex litoreum sp. nov. and Halosimplex rubrum sp. nov., isolated from different salt environments.</title>
        <authorList>
            <person name="Cui H."/>
        </authorList>
    </citation>
    <scope>NUCLEOTIDE SEQUENCE [LARGE SCALE GENOMIC DNA]</scope>
    <source>
        <strain evidence="11 12">R2</strain>
    </source>
</reference>
<evidence type="ECO:0000256" key="6">
    <source>
        <dbReference type="ARBA" id="ARBA00022747"/>
    </source>
</evidence>
<evidence type="ECO:0000313" key="11">
    <source>
        <dbReference type="EMBL" id="QLH84806.1"/>
    </source>
</evidence>
<dbReference type="AlphaFoldDB" id="A0A7D5PAJ2"/>
<keyword evidence="5" id="KW-0949">S-adenosyl-L-methionine</keyword>
<gene>
    <name evidence="11" type="ORF">HZS54_25660</name>
</gene>
<dbReference type="OrthoDB" id="241751at2157"/>
<keyword evidence="6" id="KW-0680">Restriction system</keyword>
<dbReference type="GO" id="GO:0003677">
    <property type="term" value="F:DNA binding"/>
    <property type="evidence" value="ECO:0007669"/>
    <property type="project" value="UniProtKB-KW"/>
</dbReference>
<feature type="region of interest" description="Disordered" evidence="9">
    <location>
        <begin position="394"/>
        <end position="436"/>
    </location>
</feature>
<organism evidence="11 12">
    <name type="scientific">Halosimplex pelagicum</name>
    <dbReference type="NCBI Taxonomy" id="869886"/>
    <lineage>
        <taxon>Archaea</taxon>
        <taxon>Methanobacteriati</taxon>
        <taxon>Methanobacteriota</taxon>
        <taxon>Stenosarchaea group</taxon>
        <taxon>Halobacteria</taxon>
        <taxon>Halobacteriales</taxon>
        <taxon>Haloarculaceae</taxon>
        <taxon>Halosimplex</taxon>
    </lineage>
</organism>
<accession>A0A7D5PAJ2</accession>
<feature type="region of interest" description="Disordered" evidence="9">
    <location>
        <begin position="142"/>
        <end position="166"/>
    </location>
</feature>
<dbReference type="InterPro" id="IPR001091">
    <property type="entry name" value="RM_Methyltransferase"/>
</dbReference>
<evidence type="ECO:0000256" key="2">
    <source>
        <dbReference type="ARBA" id="ARBA00012185"/>
    </source>
</evidence>
<dbReference type="Pfam" id="PF13589">
    <property type="entry name" value="HATPase_c_3"/>
    <property type="match status" value="1"/>
</dbReference>
<dbReference type="PRINTS" id="PR00508">
    <property type="entry name" value="S21N4MTFRASE"/>
</dbReference>
<keyword evidence="4" id="KW-0808">Transferase</keyword>
<dbReference type="KEGG" id="hpel:HZS54_25660"/>
<dbReference type="GO" id="GO:0008170">
    <property type="term" value="F:N-methyltransferase activity"/>
    <property type="evidence" value="ECO:0007669"/>
    <property type="project" value="InterPro"/>
</dbReference>
<dbReference type="PROSITE" id="PS00093">
    <property type="entry name" value="N4_MTASE"/>
    <property type="match status" value="1"/>
</dbReference>
<feature type="domain" description="DNA methylase N-4/N-6" evidence="10">
    <location>
        <begin position="475"/>
        <end position="745"/>
    </location>
</feature>
<dbReference type="EC" id="2.1.1.113" evidence="2"/>
<dbReference type="Pfam" id="PF01555">
    <property type="entry name" value="N6_N4_Mtase"/>
    <property type="match status" value="1"/>
</dbReference>
<comment type="catalytic activity">
    <reaction evidence="8">
        <text>a 2'-deoxycytidine in DNA + S-adenosyl-L-methionine = an N(4)-methyl-2'-deoxycytidine in DNA + S-adenosyl-L-homocysteine + H(+)</text>
        <dbReference type="Rhea" id="RHEA:16857"/>
        <dbReference type="Rhea" id="RHEA-COMP:11369"/>
        <dbReference type="Rhea" id="RHEA-COMP:13674"/>
        <dbReference type="ChEBI" id="CHEBI:15378"/>
        <dbReference type="ChEBI" id="CHEBI:57856"/>
        <dbReference type="ChEBI" id="CHEBI:59789"/>
        <dbReference type="ChEBI" id="CHEBI:85452"/>
        <dbReference type="ChEBI" id="CHEBI:137933"/>
        <dbReference type="EC" id="2.1.1.113"/>
    </reaction>
</comment>
<protein>
    <recommendedName>
        <fullName evidence="2">site-specific DNA-methyltransferase (cytosine-N(4)-specific)</fullName>
        <ecNumber evidence="2">2.1.1.113</ecNumber>
    </recommendedName>
</protein>
<feature type="compositionally biased region" description="Low complexity" evidence="9">
    <location>
        <begin position="413"/>
        <end position="430"/>
    </location>
</feature>
<evidence type="ECO:0000256" key="7">
    <source>
        <dbReference type="ARBA" id="ARBA00023125"/>
    </source>
</evidence>
<dbReference type="GO" id="GO:0009307">
    <property type="term" value="P:DNA restriction-modification system"/>
    <property type="evidence" value="ECO:0007669"/>
    <property type="project" value="UniProtKB-KW"/>
</dbReference>
<sequence>MSSEHCQSTVELSMLAAGMAKQHERYQDALQELVDNAVSSVVRDETYFENPDEQVELVLTLVRDEETVKTFIADNGPGISKQELQNHVFRTGNKEKSEGILNNVGWGLKASIAWFERTLKQQNLEHSKRWFSLVTQTKKGPVHRVDGPITGELPIQQGTSEDWSSGIQKGAHSLTEKNHGTRIHVSCSREQFDADVWPSADALSKKAQVLRERFGVLFRRLLEAREDNNIIINYHDLGTGESGSVEVVPISPIYEYGEEENEEYGYHEFSVKDGSGKTFKIEYEHGTLDFDGMTESVADDHPELLTTSGRFRYRYRPSQKHQGIDIYANGRVLMTSVFSDLFDLTRNNQYNYFGGTLRIIPVDHQHEVPTDNKKTRIDTNSVLWQEIQNRLSEPECLPQGKDYHGTAIGNTKSEQQSSTETGSETGSISQDQELDQQSMPISNSEDLFTLHNKDARTLKSVISSGIAEDSPSDVVDVAITSPPYFDLKDYGYNGDNQIGQQESYQQYLDSLREVFGQLYDVMNSNGTLWVIVNSFRRNHQLVQLPSDIARACQTLDDTLYCPNCSGPDIDVPIERDWLTDSVSCPNCDFTGDASDSSWLLQDVMIWNKRRARPFADHGEFRNIYEYILCFSKSPDFRFNIDNIRITNPDEFEKWWVGYPERYHPRGMLPDNVWEFKSPDRGSFGNRDVIHPAPLPPGLVERILRLTTGEGDIVMDPFAGSGTVLAQATAMEREGIGFELSEKFHEGYEAVKEHIHSNWDDNQDSSKGDQEDLSRVICGLRHIKHTREHLREMAREINVAVPTALDIHTAFRIVDSADYQALESGEHGRGEVVYVTDNGVSAREIAEYQRVADESLNSGSAAGYGLDISPYVVTTDEFLAEIAREDSGRLPEQLYLYEDGRHYAYAQEIDLDEWREYVTTTSGWHEAFANHNCPPILSNLCLDVNHPQYSLETMPRSLSENHNATLYGGDGTVQFDIEIPDNRSR</sequence>
<name>A0A7D5PAJ2_9EURY</name>
<dbReference type="RefSeq" id="WP_179919883.1">
    <property type="nucleotide sequence ID" value="NZ_CP058909.1"/>
</dbReference>
<keyword evidence="7" id="KW-0238">DNA-binding</keyword>